<evidence type="ECO:0000313" key="2">
    <source>
        <dbReference type="EMBL" id="KAF5228198.1"/>
    </source>
</evidence>
<reference evidence="2 3" key="1">
    <citation type="submission" date="2020-02" db="EMBL/GenBank/DDBJ databases">
        <title>Identification and distribution of gene clusters putatively required for synthesis of sphingolipid metabolism inhibitors in phylogenetically diverse species of the filamentous fungus Fusarium.</title>
        <authorList>
            <person name="Kim H.-S."/>
            <person name="Busman M."/>
            <person name="Brown D.W."/>
            <person name="Divon H."/>
            <person name="Uhlig S."/>
            <person name="Proctor R.H."/>
        </authorList>
    </citation>
    <scope>NUCLEOTIDE SEQUENCE [LARGE SCALE GENOMIC DNA]</scope>
    <source>
        <strain evidence="2 3">NRRL 2903</strain>
    </source>
</reference>
<organism evidence="2 3">
    <name type="scientific">Fusarium austroamericanum</name>
    <dbReference type="NCBI Taxonomy" id="282268"/>
    <lineage>
        <taxon>Eukaryota</taxon>
        <taxon>Fungi</taxon>
        <taxon>Dikarya</taxon>
        <taxon>Ascomycota</taxon>
        <taxon>Pezizomycotina</taxon>
        <taxon>Sordariomycetes</taxon>
        <taxon>Hypocreomycetidae</taxon>
        <taxon>Hypocreales</taxon>
        <taxon>Nectriaceae</taxon>
        <taxon>Fusarium</taxon>
    </lineage>
</organism>
<accession>A0AAN5YZY1</accession>
<gene>
    <name evidence="2" type="ORF">FAUST_11266</name>
</gene>
<protein>
    <submittedName>
        <fullName evidence="2">Uncharacterized protein</fullName>
    </submittedName>
</protein>
<evidence type="ECO:0000256" key="1">
    <source>
        <dbReference type="SAM" id="MobiDB-lite"/>
    </source>
</evidence>
<name>A0AAN5YZY1_FUSAU</name>
<feature type="region of interest" description="Disordered" evidence="1">
    <location>
        <begin position="23"/>
        <end position="42"/>
    </location>
</feature>
<proteinExistence type="predicted"/>
<comment type="caution">
    <text evidence="2">The sequence shown here is derived from an EMBL/GenBank/DDBJ whole genome shotgun (WGS) entry which is preliminary data.</text>
</comment>
<keyword evidence="3" id="KW-1185">Reference proteome</keyword>
<dbReference type="AlphaFoldDB" id="A0AAN5YZY1"/>
<dbReference type="EMBL" id="JAAMOD010000493">
    <property type="protein sequence ID" value="KAF5228198.1"/>
    <property type="molecule type" value="Genomic_DNA"/>
</dbReference>
<dbReference type="Proteomes" id="UP000537989">
    <property type="component" value="Unassembled WGS sequence"/>
</dbReference>
<evidence type="ECO:0000313" key="3">
    <source>
        <dbReference type="Proteomes" id="UP000537989"/>
    </source>
</evidence>
<sequence length="414" mass="47925">MTMDELEEFPMRRVSKTVRFAENLETPPSEPKGLTQGQTKSILRNSDPSILFDEFGALKRLSQRDQFKDFAEGFKESSDSFEDSVDPFAEFSGVSTFKDVPQENSQVSKLDEVLNQSTGMYATPEQNKLLDVSRFTRTIAGYEYSSYSHSGDRFQVDVEFEKSDMEDIIAEYQDLWLELQLFWDMMLRMQPNCITSNAEYTKQAVDYLLDLSIALHLPDTRPDYEPRAARSQIKCFRRRLRRLELLLRTDMNKCGNSIVMLCGCLVDVQRRKHKSRLWGHLFESPTSSQPIRSKDTVFTARDVARMLKLEDFVTHVWRYVAPQFGPQKADLLFLNMTVDLMDDEIKQYLPTKERPEGSDIRPDWVDVLLHPYFRAAVARELKDIIDEASILYTKYGTSRHRDGCEAQKTAQACG</sequence>